<dbReference type="AlphaFoldDB" id="A0A2T6KIL9"/>
<evidence type="ECO:0000313" key="2">
    <source>
        <dbReference type="EMBL" id="PUB15563.1"/>
    </source>
</evidence>
<comment type="caution">
    <text evidence="2">The sequence shown here is derived from an EMBL/GenBank/DDBJ whole genome shotgun (WGS) entry which is preliminary data.</text>
</comment>
<feature type="chain" id="PRO_5015427801" description="Dihydroxy-acid dehydratase" evidence="1">
    <location>
        <begin position="24"/>
        <end position="200"/>
    </location>
</feature>
<accession>A0A2T6KIL9</accession>
<dbReference type="OrthoDB" id="7877343at2"/>
<organism evidence="2 3">
    <name type="scientific">Yoonia sediminilitoris</name>
    <dbReference type="NCBI Taxonomy" id="1286148"/>
    <lineage>
        <taxon>Bacteria</taxon>
        <taxon>Pseudomonadati</taxon>
        <taxon>Pseudomonadota</taxon>
        <taxon>Alphaproteobacteria</taxon>
        <taxon>Rhodobacterales</taxon>
        <taxon>Paracoccaceae</taxon>
        <taxon>Yoonia</taxon>
    </lineage>
</organism>
<evidence type="ECO:0008006" key="4">
    <source>
        <dbReference type="Google" id="ProtNLM"/>
    </source>
</evidence>
<dbReference type="RefSeq" id="WP_108386233.1">
    <property type="nucleotide sequence ID" value="NZ_QBUD01000004.1"/>
</dbReference>
<keyword evidence="1" id="KW-0732">Signal</keyword>
<sequence>MRHVLSGLAVVCAAAGCSSATVAPQKSLRLADAGIVATAPAGYCVDPAASDAGAGFVIMAPCATLGVGDAAPDVLGVATLQVGAADSGAVIGSEDDLASFLASDAGAALLSADGDAQVITVNETVKEENTVTVQFTDNGAPPLAGLGAEEWRAFTDINGRLVTVAVRGLAVSPLSDESGAWLLDLIITGLVGTGDGQPRA</sequence>
<protein>
    <recommendedName>
        <fullName evidence="4">Dihydroxy-acid dehydratase</fullName>
    </recommendedName>
</protein>
<proteinExistence type="predicted"/>
<dbReference type="EMBL" id="QBUD01000004">
    <property type="protein sequence ID" value="PUB15563.1"/>
    <property type="molecule type" value="Genomic_DNA"/>
</dbReference>
<name>A0A2T6KIL9_9RHOB</name>
<dbReference type="Proteomes" id="UP000244523">
    <property type="component" value="Unassembled WGS sequence"/>
</dbReference>
<gene>
    <name evidence="2" type="ORF">C8N45_104183</name>
</gene>
<feature type="signal peptide" evidence="1">
    <location>
        <begin position="1"/>
        <end position="23"/>
    </location>
</feature>
<reference evidence="2 3" key="1">
    <citation type="submission" date="2018-04" db="EMBL/GenBank/DDBJ databases">
        <title>Genomic Encyclopedia of Archaeal and Bacterial Type Strains, Phase II (KMG-II): from individual species to whole genera.</title>
        <authorList>
            <person name="Goeker M."/>
        </authorList>
    </citation>
    <scope>NUCLEOTIDE SEQUENCE [LARGE SCALE GENOMIC DNA]</scope>
    <source>
        <strain evidence="2 3">DSM 29955</strain>
    </source>
</reference>
<dbReference type="PROSITE" id="PS51257">
    <property type="entry name" value="PROKAR_LIPOPROTEIN"/>
    <property type="match status" value="1"/>
</dbReference>
<keyword evidence="3" id="KW-1185">Reference proteome</keyword>
<evidence type="ECO:0000256" key="1">
    <source>
        <dbReference type="SAM" id="SignalP"/>
    </source>
</evidence>
<evidence type="ECO:0000313" key="3">
    <source>
        <dbReference type="Proteomes" id="UP000244523"/>
    </source>
</evidence>